<dbReference type="RefSeq" id="WP_210352659.1">
    <property type="nucleotide sequence ID" value="NZ_JAEQMU010000001.1"/>
</dbReference>
<dbReference type="Proteomes" id="UP001597440">
    <property type="component" value="Unassembled WGS sequence"/>
</dbReference>
<name>A0ABW5L7G6_9SPHI</name>
<proteinExistence type="predicted"/>
<sequence>MIEYYGYEEILLALEEPVEGEKCESQYDLLWKGVLESTFWHFMNFMFPDKTLEWDESCEVEFLDKELQQLLPGANGRKGVRNVDKLAKVILENGMYHYFLIHIEVQSTKGDGGLAKRVFEYWYRLYDKYQVPVTTIAILADGTRSYRPNSYDISFMGTEARFKFNSYKILDQDESELRENPNPFAVVVLTALLALKNRKADDEELLSIKRDLYAQMIRRDMTVDCMRGVYDFLARYVHFDNQENMLKFENQLKRDFGGDTTMGIAELLLEDVRQKAVEEKVLQIASNLLKMGLSLAVIAEATGLHIEHLKELK</sequence>
<protein>
    <recommendedName>
        <fullName evidence="3">Transposase (putative) YhgA-like domain-containing protein</fullName>
    </recommendedName>
</protein>
<evidence type="ECO:0000313" key="1">
    <source>
        <dbReference type="EMBL" id="MFD2556273.1"/>
    </source>
</evidence>
<dbReference type="EMBL" id="JBHULD010000018">
    <property type="protein sequence ID" value="MFD2556273.1"/>
    <property type="molecule type" value="Genomic_DNA"/>
</dbReference>
<comment type="caution">
    <text evidence="1">The sequence shown here is derived from an EMBL/GenBank/DDBJ whole genome shotgun (WGS) entry which is preliminary data.</text>
</comment>
<gene>
    <name evidence="1" type="ORF">ACFSQW_17900</name>
</gene>
<keyword evidence="2" id="KW-1185">Reference proteome</keyword>
<accession>A0ABW5L7G6</accession>
<evidence type="ECO:0000313" key="2">
    <source>
        <dbReference type="Proteomes" id="UP001597440"/>
    </source>
</evidence>
<reference evidence="2" key="1">
    <citation type="journal article" date="2019" name="Int. J. Syst. Evol. Microbiol.">
        <title>The Global Catalogue of Microorganisms (GCM) 10K type strain sequencing project: providing services to taxonomists for standard genome sequencing and annotation.</title>
        <authorList>
            <consortium name="The Broad Institute Genomics Platform"/>
            <consortium name="The Broad Institute Genome Sequencing Center for Infectious Disease"/>
            <person name="Wu L."/>
            <person name="Ma J."/>
        </authorList>
    </citation>
    <scope>NUCLEOTIDE SEQUENCE [LARGE SCALE GENOMIC DNA]</scope>
    <source>
        <strain evidence="2">KCTC 52298</strain>
    </source>
</reference>
<evidence type="ECO:0008006" key="3">
    <source>
        <dbReference type="Google" id="ProtNLM"/>
    </source>
</evidence>
<organism evidence="1 2">
    <name type="scientific">Sphingobacterium tabacisoli</name>
    <dbReference type="NCBI Taxonomy" id="2044855"/>
    <lineage>
        <taxon>Bacteria</taxon>
        <taxon>Pseudomonadati</taxon>
        <taxon>Bacteroidota</taxon>
        <taxon>Sphingobacteriia</taxon>
        <taxon>Sphingobacteriales</taxon>
        <taxon>Sphingobacteriaceae</taxon>
        <taxon>Sphingobacterium</taxon>
    </lineage>
</organism>